<dbReference type="InterPro" id="IPR007111">
    <property type="entry name" value="NACHT_NTPase"/>
</dbReference>
<dbReference type="InterPro" id="IPR031359">
    <property type="entry name" value="NACHT_N"/>
</dbReference>
<dbReference type="Pfam" id="PF24883">
    <property type="entry name" value="NPHP3_N"/>
    <property type="match status" value="1"/>
</dbReference>
<dbReference type="PANTHER" id="PTHR10039">
    <property type="entry name" value="AMELOGENIN"/>
    <property type="match status" value="1"/>
</dbReference>
<sequence>MYLGSIKFWPKRKKRDKSSLPLPAASTPTNAAIADQTTSRTPLRILDDSNLDPVENVAPDLKAISAPQNSASAPQTSGLPPPLSSLSTSKLSNGSTGSLQERLWNRAYANLKDDETTTVEAYESLLLQRSEELEPRPMSSPDDQTMTLLLRNPDHMEKLVNRGLERSQRIALAKKNIEEFVRVAEPVKQVMKVVVQAAPQATIAWSCISFALEIVANPLTESSINRDGITYVLGMMEWYWGIVDLLLDEEIHRRSLRDQVEKQIIELYQKLLLYQMKSISRYFRNQIYVLLRDVVKLDDWAGELKGVKDAEEDLRKKLQDYTTGSIICRLNGLERSLKKEFDSLLKAQQKRDEDKDNNRWVAAMHQTNPIYDKLRIQTNKGKLLRDSYRWVLDHDCYKRWKKDSSRHLLWIHGDPGKGKTMLLCGIIDELEKDPLNTLSYFFCQASEARLNDATSVLRGLLYSLVYRYPQLVPHIRTERPAIGSEQFEGLNAWEALSDLLEVTLRHPYLHGVVLLLDALDECVDIDDRRKLLEFFRRMSSSPAHHFKFIVTSRGWQDIRKRIGDEKDGTFSISLEENAEFVSTAVTAYIDRAVQDLARVDPYKREPKILMTVKNHLLQNAQDTFLWVALVCKELKDSQIEEESHVNVVLSRSPPGLDGLYRRMLSQISSTKYYSDLCIEILEVMSVLKRAITLEELFVILDTSHETNGTLDRLRLAIRYCGSMLNLRKSTVYFVHQSAVDFLTHQSLPGVRKIADRHGHVFSGSVRALTTSLRRDMYGLKAPDIHRDDVKTPEQDPLASLKYSCVYWIDHLSDSDFADHMKDNGDAHKFFQKKFLFWIEAMSLLHEIPQAIQSIQKLQTLIERTSSSAERSVAGFLDDANRFLLFHRRTIEETPLQLYASALVFSPKQSIVKALFLEEAPKWVTVAPGLDPTWSACLQTLEDHEDCVSSTVYSHDGQWLVSGSHDGKVKLWHAGTGTCIRTVGGHGEECHPRDQTKYPAKVISVAFSGDDELFISGSSNGVVKMWDRMTGSCIRQLEIHSSKAEAMAISSDGCTTVSALQDGHIVISKIREDFPPRIVKYREPSPIAPHAISVALTANGQWAFMAVSSEHTIKILNTSTEEIREISIGDKPFAVAWSADGDWVASGGDHGIQIRERQTGQLLRETSFKLPQRNSIVEYMSFSADKSFLAAGSRYDISVWNTTTGALTWTIDHANASDINSISFSPDAKQIVLSSYPQTIQVWDLSIVRDATYYDSACSPTDLRFSGKDHLIGQCSDNSIRMWGKTSELSTFHCSWSIATALSPDNQRLASSGDNMITIWDVKSTKVILRICRRAGHVFFDEHDLQVRSCNECTQGGLVSLGWPQGYDELAFQDNCQLATNFRELIKIWSTFDGSSVQTFDSGTNRVSCLTFSNDGRLLACIAESFETTHKWGKKDATAGDNQIRPDERIIQIWDTATEQCFSISLTDTAITSRSFFHSLSFSANRSLIVAAARLFDRKKFSYPGICFWDVKSGSLLQIFKYEGAENIITEKITASFDTKLSHLLHTEYGHIDVTRYLDKGDPGFDCDNSDVSDEDDKAILGVGKLEEIPAFCGYGLSYDRKWIVRDGKRLLWLHPDFQPSYFYGQELTPVIDGSIIAWPRKARSPVRMYFMNS</sequence>
<feature type="domain" description="NACHT" evidence="4">
    <location>
        <begin position="407"/>
        <end position="553"/>
    </location>
</feature>
<evidence type="ECO:0000313" key="6">
    <source>
        <dbReference type="Proteomes" id="UP000782241"/>
    </source>
</evidence>
<evidence type="ECO:0000256" key="3">
    <source>
        <dbReference type="SAM" id="MobiDB-lite"/>
    </source>
</evidence>
<dbReference type="PANTHER" id="PTHR10039:SF14">
    <property type="entry name" value="NACHT DOMAIN-CONTAINING PROTEIN"/>
    <property type="match status" value="1"/>
</dbReference>
<feature type="region of interest" description="Disordered" evidence="3">
    <location>
        <begin position="67"/>
        <end position="97"/>
    </location>
</feature>
<dbReference type="SUPFAM" id="SSF52540">
    <property type="entry name" value="P-loop containing nucleoside triphosphate hydrolases"/>
    <property type="match status" value="1"/>
</dbReference>
<accession>A0A9P7H1X3</accession>
<organism evidence="5 6">
    <name type="scientific">Fusarium avenaceum</name>
    <dbReference type="NCBI Taxonomy" id="40199"/>
    <lineage>
        <taxon>Eukaryota</taxon>
        <taxon>Fungi</taxon>
        <taxon>Dikarya</taxon>
        <taxon>Ascomycota</taxon>
        <taxon>Pezizomycotina</taxon>
        <taxon>Sordariomycetes</taxon>
        <taxon>Hypocreomycetidae</taxon>
        <taxon>Hypocreales</taxon>
        <taxon>Nectriaceae</taxon>
        <taxon>Fusarium</taxon>
        <taxon>Fusarium tricinctum species complex</taxon>
    </lineage>
</organism>
<dbReference type="InterPro" id="IPR036322">
    <property type="entry name" value="WD40_repeat_dom_sf"/>
</dbReference>
<keyword evidence="2" id="KW-0853">WD repeat</keyword>
<evidence type="ECO:0000256" key="1">
    <source>
        <dbReference type="ARBA" id="ARBA00022737"/>
    </source>
</evidence>
<dbReference type="Pfam" id="PF00400">
    <property type="entry name" value="WD40"/>
    <property type="match status" value="5"/>
</dbReference>
<evidence type="ECO:0000259" key="4">
    <source>
        <dbReference type="PROSITE" id="PS50837"/>
    </source>
</evidence>
<dbReference type="SUPFAM" id="SSF51004">
    <property type="entry name" value="C-terminal (heme d1) domain of cytochrome cd1-nitrite reductase"/>
    <property type="match status" value="1"/>
</dbReference>
<keyword evidence="6" id="KW-1185">Reference proteome</keyword>
<evidence type="ECO:0000256" key="2">
    <source>
        <dbReference type="PROSITE-ProRule" id="PRU00221"/>
    </source>
</evidence>
<dbReference type="InterPro" id="IPR027417">
    <property type="entry name" value="P-loop_NTPase"/>
</dbReference>
<feature type="repeat" description="WD" evidence="2">
    <location>
        <begin position="940"/>
        <end position="981"/>
    </location>
</feature>
<name>A0A9P7H1X3_9HYPO</name>
<dbReference type="Pfam" id="PF17100">
    <property type="entry name" value="NACHT_N"/>
    <property type="match status" value="1"/>
</dbReference>
<dbReference type="Gene3D" id="3.40.50.300">
    <property type="entry name" value="P-loop containing nucleotide triphosphate hydrolases"/>
    <property type="match status" value="1"/>
</dbReference>
<proteinExistence type="predicted"/>
<feature type="compositionally biased region" description="Polar residues" evidence="3">
    <location>
        <begin position="26"/>
        <end position="41"/>
    </location>
</feature>
<dbReference type="InterPro" id="IPR001680">
    <property type="entry name" value="WD40_rpt"/>
</dbReference>
<dbReference type="PROSITE" id="PS50294">
    <property type="entry name" value="WD_REPEATS_REGION"/>
    <property type="match status" value="3"/>
</dbReference>
<dbReference type="InterPro" id="IPR015943">
    <property type="entry name" value="WD40/YVTN_repeat-like_dom_sf"/>
</dbReference>
<feature type="compositionally biased region" description="Low complexity" evidence="3">
    <location>
        <begin position="84"/>
        <end position="97"/>
    </location>
</feature>
<dbReference type="Gene3D" id="2.130.10.10">
    <property type="entry name" value="YVTN repeat-like/Quinoprotein amine dehydrogenase"/>
    <property type="match status" value="4"/>
</dbReference>
<gene>
    <name evidence="5" type="ORF">KAF25_011046</name>
</gene>
<comment type="caution">
    <text evidence="5">The sequence shown here is derived from an EMBL/GenBank/DDBJ whole genome shotgun (WGS) entry which is preliminary data.</text>
</comment>
<dbReference type="InterPro" id="IPR011048">
    <property type="entry name" value="Haem_d1_sf"/>
</dbReference>
<feature type="repeat" description="WD" evidence="2">
    <location>
        <begin position="1211"/>
        <end position="1245"/>
    </location>
</feature>
<evidence type="ECO:0000313" key="5">
    <source>
        <dbReference type="EMBL" id="KAG5656877.1"/>
    </source>
</evidence>
<dbReference type="Proteomes" id="UP000782241">
    <property type="component" value="Unassembled WGS sequence"/>
</dbReference>
<feature type="repeat" description="WD" evidence="2">
    <location>
        <begin position="994"/>
        <end position="1035"/>
    </location>
</feature>
<dbReference type="SUPFAM" id="SSF50978">
    <property type="entry name" value="WD40 repeat-like"/>
    <property type="match status" value="2"/>
</dbReference>
<dbReference type="InterPro" id="IPR056884">
    <property type="entry name" value="NPHP3-like_N"/>
</dbReference>
<protein>
    <recommendedName>
        <fullName evidence="4">NACHT domain-containing protein</fullName>
    </recommendedName>
</protein>
<feature type="region of interest" description="Disordered" evidence="3">
    <location>
        <begin position="12"/>
        <end position="54"/>
    </location>
</feature>
<dbReference type="PROSITE" id="PS50837">
    <property type="entry name" value="NACHT"/>
    <property type="match status" value="1"/>
</dbReference>
<reference evidence="5" key="1">
    <citation type="submission" date="2021-04" db="EMBL/GenBank/DDBJ databases">
        <title>Draft genome of Fusarium avenaceum strain F156N33, isolated from an atmospheric sample in Virginia.</title>
        <authorList>
            <person name="Yang S."/>
            <person name="Vinatzer B.A."/>
            <person name="Coleman J."/>
        </authorList>
    </citation>
    <scope>NUCLEOTIDE SEQUENCE</scope>
    <source>
        <strain evidence="5">F156N33</strain>
    </source>
</reference>
<keyword evidence="1" id="KW-0677">Repeat</keyword>
<dbReference type="EMBL" id="JAGPUO010000019">
    <property type="protein sequence ID" value="KAG5656877.1"/>
    <property type="molecule type" value="Genomic_DNA"/>
</dbReference>
<dbReference type="SMART" id="SM00320">
    <property type="entry name" value="WD40"/>
    <property type="match status" value="9"/>
</dbReference>
<dbReference type="PROSITE" id="PS50082">
    <property type="entry name" value="WD_REPEATS_2"/>
    <property type="match status" value="3"/>
</dbReference>